<sequence>MQRAGSRSARVATPPWVTSVPLPASTLGVNHCYPRRPSDPLLCAVASHSPPPPRPHARLPQTDPHDTLQPWSCWLPPAPPPPPRPLPAPLDRGHATALRRVTPGRTERPVPNRPTPSRRCAHSPVVPQGPNGGASSLLTRPSPAPLMDSLDPDPLAPPSDESMPTSSIPRPLIQMG</sequence>
<organism evidence="2">
    <name type="scientific">Hordeum vulgare subsp. vulgare</name>
    <name type="common">Domesticated barley</name>
    <dbReference type="NCBI Taxonomy" id="112509"/>
    <lineage>
        <taxon>Eukaryota</taxon>
        <taxon>Viridiplantae</taxon>
        <taxon>Streptophyta</taxon>
        <taxon>Embryophyta</taxon>
        <taxon>Tracheophyta</taxon>
        <taxon>Spermatophyta</taxon>
        <taxon>Magnoliopsida</taxon>
        <taxon>Liliopsida</taxon>
        <taxon>Poales</taxon>
        <taxon>Poaceae</taxon>
        <taxon>BOP clade</taxon>
        <taxon>Pooideae</taxon>
        <taxon>Triticodae</taxon>
        <taxon>Triticeae</taxon>
        <taxon>Hordeinae</taxon>
        <taxon>Hordeum</taxon>
    </lineage>
</organism>
<feature type="region of interest" description="Disordered" evidence="1">
    <location>
        <begin position="1"/>
        <end position="20"/>
    </location>
</feature>
<evidence type="ECO:0000256" key="1">
    <source>
        <dbReference type="SAM" id="MobiDB-lite"/>
    </source>
</evidence>
<proteinExistence type="evidence at transcript level"/>
<accession>F2D4S9</accession>
<feature type="compositionally biased region" description="Pro residues" evidence="1">
    <location>
        <begin position="76"/>
        <end position="88"/>
    </location>
</feature>
<protein>
    <submittedName>
        <fullName evidence="2">Predicted protein</fullName>
    </submittedName>
</protein>
<name>F2D4S9_HORVV</name>
<evidence type="ECO:0000313" key="2">
    <source>
        <dbReference type="EMBL" id="BAJ90100.1"/>
    </source>
</evidence>
<dbReference type="AlphaFoldDB" id="F2D4S9"/>
<reference evidence="2" key="1">
    <citation type="journal article" date="2011" name="Plant Physiol.">
        <title>Comprehensive sequence analysis of 24,783 barley full-length cDNAs derived from 12 clone libraries.</title>
        <authorList>
            <person name="Matsumoto T."/>
            <person name="Tanaka T."/>
            <person name="Sakai H."/>
            <person name="Amano N."/>
            <person name="Kanamori H."/>
            <person name="Kurita K."/>
            <person name="Kikuta A."/>
            <person name="Kamiya K."/>
            <person name="Yamamoto M."/>
            <person name="Ikawa H."/>
            <person name="Fujii N."/>
            <person name="Hori K."/>
            <person name="Itoh T."/>
            <person name="Sato K."/>
        </authorList>
    </citation>
    <scope>NUCLEOTIDE SEQUENCE</scope>
    <source>
        <tissue evidence="2">Shoot</tissue>
    </source>
</reference>
<dbReference type="EMBL" id="AK358889">
    <property type="protein sequence ID" value="BAJ90100.1"/>
    <property type="molecule type" value="mRNA"/>
</dbReference>
<feature type="region of interest" description="Disordered" evidence="1">
    <location>
        <begin position="38"/>
        <end position="176"/>
    </location>
</feature>